<evidence type="ECO:0000256" key="2">
    <source>
        <dbReference type="ARBA" id="ARBA00022692"/>
    </source>
</evidence>
<gene>
    <name evidence="6" type="ORF">L618_001800000530</name>
</gene>
<comment type="caution">
    <text evidence="6">The sequence shown here is derived from an EMBL/GenBank/DDBJ whole genome shotgun (WGS) entry which is preliminary data.</text>
</comment>
<accession>A0A562E6L3</accession>
<dbReference type="InterPro" id="IPR007941">
    <property type="entry name" value="DUF726"/>
</dbReference>
<dbReference type="Pfam" id="PF05277">
    <property type="entry name" value="DUF726"/>
    <property type="match status" value="1"/>
</dbReference>
<reference evidence="6 7" key="1">
    <citation type="submission" date="2019-07" db="EMBL/GenBank/DDBJ databases">
        <title>Genome sequencing of lignin-degrading bacterial isolates.</title>
        <authorList>
            <person name="Gladden J."/>
        </authorList>
    </citation>
    <scope>NUCLEOTIDE SEQUENCE [LARGE SCALE GENOMIC DNA]</scope>
    <source>
        <strain evidence="6 7">J45</strain>
    </source>
</reference>
<dbReference type="AlphaFoldDB" id="A0A562E6L3"/>
<evidence type="ECO:0000256" key="1">
    <source>
        <dbReference type="ARBA" id="ARBA00004141"/>
    </source>
</evidence>
<name>A0A562E6L3_RHORH</name>
<protein>
    <submittedName>
        <fullName evidence="6">Uncharacterized protein DUF726</fullName>
    </submittedName>
</protein>
<evidence type="ECO:0000256" key="5">
    <source>
        <dbReference type="SAM" id="Phobius"/>
    </source>
</evidence>
<evidence type="ECO:0000313" key="7">
    <source>
        <dbReference type="Proteomes" id="UP000317573"/>
    </source>
</evidence>
<dbReference type="EMBL" id="VLJT01000015">
    <property type="protein sequence ID" value="TWH17762.1"/>
    <property type="molecule type" value="Genomic_DNA"/>
</dbReference>
<keyword evidence="3 5" id="KW-1133">Transmembrane helix</keyword>
<evidence type="ECO:0000256" key="4">
    <source>
        <dbReference type="ARBA" id="ARBA00023136"/>
    </source>
</evidence>
<organism evidence="6 7">
    <name type="scientific">Rhodococcus rhodochrous J45</name>
    <dbReference type="NCBI Taxonomy" id="935266"/>
    <lineage>
        <taxon>Bacteria</taxon>
        <taxon>Bacillati</taxon>
        <taxon>Actinomycetota</taxon>
        <taxon>Actinomycetes</taxon>
        <taxon>Mycobacteriales</taxon>
        <taxon>Nocardiaceae</taxon>
        <taxon>Rhodococcus</taxon>
    </lineage>
</organism>
<dbReference type="Gene3D" id="3.40.50.1820">
    <property type="entry name" value="alpha/beta hydrolase"/>
    <property type="match status" value="1"/>
</dbReference>
<dbReference type="SUPFAM" id="SSF53474">
    <property type="entry name" value="alpha/beta-Hydrolases"/>
    <property type="match status" value="1"/>
</dbReference>
<proteinExistence type="predicted"/>
<evidence type="ECO:0000313" key="6">
    <source>
        <dbReference type="EMBL" id="TWH17762.1"/>
    </source>
</evidence>
<dbReference type="PANTHER" id="PTHR17920:SF3">
    <property type="entry name" value="TRANSMEMBRANE AND COILED-COIL DOMAIN-CONTAINING PROTEIN 4"/>
    <property type="match status" value="1"/>
</dbReference>
<dbReference type="GO" id="GO:0016020">
    <property type="term" value="C:membrane"/>
    <property type="evidence" value="ECO:0007669"/>
    <property type="project" value="UniProtKB-SubCell"/>
</dbReference>
<sequence>MGAVHFTSGEDGTLTCEVRSLGGRLLRLTGNLATVEPLTSGDAQMVANKALAHNAWAYVKHETEYQAATEDDQRKSHRKQADEHAAVAEGIANLIDDLADDFTTAWCSGCFMRTEHRKVHGKRSGVRAHLCASCGVATVGCAAPQCVHMATRGLGSFRIPRYCAEHRHDIPSFERATDTVEGPEDYGKLLKYDKPNLNRATKLAAAGVLAAGVAVPGGIAAAPAVGGAIGALMGYSGAVAANVGLAFLGGGAVAAGGLGIAGGTYVVAAVGAALGGALGASVTNAYVNEDKSFEIEKFREGVGIPVIVTRGFLNESSSDWRAAIAFVERRYPDAPIYKLHWGSKELAALGVPAARGAGARYAMGAAARVAARAGKAAAGKLNPIAPVMMAADLAKNPWHTARVRADRTGVALAGILARTEISSYHLVGHSLGARVMITAAETLSTQQGGPRIDTIHVVGAAIGRKGDWRKLNDAVSNKVHSYFSSNDKVLRYAYAAAQGGSVAAGYAGFGTSYPNIVDHDVSSCVDGHSEYFSKVTPV</sequence>
<keyword evidence="2 5" id="KW-0812">Transmembrane</keyword>
<feature type="transmembrane region" description="Helical" evidence="5">
    <location>
        <begin position="266"/>
        <end position="287"/>
    </location>
</feature>
<dbReference type="InterPro" id="IPR029058">
    <property type="entry name" value="AB_hydrolase_fold"/>
</dbReference>
<evidence type="ECO:0000256" key="3">
    <source>
        <dbReference type="ARBA" id="ARBA00022989"/>
    </source>
</evidence>
<feature type="transmembrane region" description="Helical" evidence="5">
    <location>
        <begin position="203"/>
        <end position="232"/>
    </location>
</feature>
<dbReference type="Proteomes" id="UP000317573">
    <property type="component" value="Unassembled WGS sequence"/>
</dbReference>
<comment type="subcellular location">
    <subcellularLocation>
        <location evidence="1">Membrane</location>
        <topology evidence="1">Multi-pass membrane protein</topology>
    </subcellularLocation>
</comment>
<feature type="transmembrane region" description="Helical" evidence="5">
    <location>
        <begin position="239"/>
        <end position="260"/>
    </location>
</feature>
<keyword evidence="4 5" id="KW-0472">Membrane</keyword>
<dbReference type="PANTHER" id="PTHR17920">
    <property type="entry name" value="TRANSMEMBRANE AND COILED-COIL DOMAIN-CONTAINING PROTEIN 4 TMCO4"/>
    <property type="match status" value="1"/>
</dbReference>